<dbReference type="EMBL" id="CP053418">
    <property type="protein sequence ID" value="QJW84415.1"/>
    <property type="molecule type" value="Genomic_DNA"/>
</dbReference>
<feature type="compositionally biased region" description="Polar residues" evidence="1">
    <location>
        <begin position="188"/>
        <end position="205"/>
    </location>
</feature>
<evidence type="ECO:0000313" key="3">
    <source>
        <dbReference type="Proteomes" id="UP000500826"/>
    </source>
</evidence>
<dbReference type="Proteomes" id="UP000500826">
    <property type="component" value="Chromosome"/>
</dbReference>
<feature type="region of interest" description="Disordered" evidence="1">
    <location>
        <begin position="99"/>
        <end position="205"/>
    </location>
</feature>
<gene>
    <name evidence="2" type="ORF">HK414_13480</name>
</gene>
<name>A0ABX6P2Y9_9BURK</name>
<sequence>MLIGRPLEVLLPVTLDAPDSDNACSVGELFYGDTRVNVAPEIRWLPGPDGREGTLRISSASPVNEPTVTLNLRVGCGLNVTSRRFVLLPDLPRTADAAPLFPGQRPAAPPVAAAAPAPAPGAAASARAPAPARPAPGRVPTTPPRRPLRRPLPPRPGPRAATAAARPRRRRPPLPLPRPRPHPACASRRSNSGRNATRCCTSRPN</sequence>
<proteinExistence type="predicted"/>
<feature type="compositionally biased region" description="Pro residues" evidence="1">
    <location>
        <begin position="141"/>
        <end position="157"/>
    </location>
</feature>
<evidence type="ECO:0000256" key="1">
    <source>
        <dbReference type="SAM" id="MobiDB-lite"/>
    </source>
</evidence>
<organism evidence="2 3">
    <name type="scientific">Ramlibacter terrae</name>
    <dbReference type="NCBI Taxonomy" id="2732511"/>
    <lineage>
        <taxon>Bacteria</taxon>
        <taxon>Pseudomonadati</taxon>
        <taxon>Pseudomonadota</taxon>
        <taxon>Betaproteobacteria</taxon>
        <taxon>Burkholderiales</taxon>
        <taxon>Comamonadaceae</taxon>
        <taxon>Ramlibacter</taxon>
    </lineage>
</organism>
<evidence type="ECO:0000313" key="2">
    <source>
        <dbReference type="EMBL" id="QJW84415.1"/>
    </source>
</evidence>
<accession>A0ABX6P2Y9</accession>
<feature type="compositionally biased region" description="Low complexity" evidence="1">
    <location>
        <begin position="110"/>
        <end position="140"/>
    </location>
</feature>
<reference evidence="2 3" key="1">
    <citation type="submission" date="2020-05" db="EMBL/GenBank/DDBJ databases">
        <title>Ramlibacter rhizophilus sp. nov., isolated from rhizosphere soil of national flower Mugunghwa from South Korea.</title>
        <authorList>
            <person name="Zheng-Fei Y."/>
            <person name="Huan T."/>
        </authorList>
    </citation>
    <scope>NUCLEOTIDE SEQUENCE [LARGE SCALE GENOMIC DNA]</scope>
    <source>
        <strain evidence="2 3">H242</strain>
    </source>
</reference>
<protein>
    <submittedName>
        <fullName evidence="2">Uncharacterized protein</fullName>
    </submittedName>
</protein>
<keyword evidence="3" id="KW-1185">Reference proteome</keyword>